<reference evidence="11" key="1">
    <citation type="submission" date="2016-10" db="EMBL/GenBank/DDBJ databases">
        <authorList>
            <person name="Varghese N."/>
            <person name="Submissions S."/>
        </authorList>
    </citation>
    <scope>NUCLEOTIDE SEQUENCE [LARGE SCALE GENOMIC DNA]</scope>
    <source>
        <strain evidence="11">DSM 29303</strain>
    </source>
</reference>
<dbReference type="Gene3D" id="3.30.240.20">
    <property type="entry name" value="bsu07140 like domains"/>
    <property type="match status" value="1"/>
</dbReference>
<name>A0A1H2TMT6_9RHOB</name>
<evidence type="ECO:0000256" key="4">
    <source>
        <dbReference type="ARBA" id="ARBA00022692"/>
    </source>
</evidence>
<keyword evidence="11" id="KW-1185">Reference proteome</keyword>
<evidence type="ECO:0000313" key="11">
    <source>
        <dbReference type="Proteomes" id="UP000182944"/>
    </source>
</evidence>
<dbReference type="Pfam" id="PF20730">
    <property type="entry name" value="YetF_N"/>
    <property type="match status" value="1"/>
</dbReference>
<dbReference type="RefSeq" id="WP_197055260.1">
    <property type="nucleotide sequence ID" value="NZ_FNNA01000001.1"/>
</dbReference>
<evidence type="ECO:0000259" key="9">
    <source>
        <dbReference type="Pfam" id="PF20730"/>
    </source>
</evidence>
<feature type="transmembrane region" description="Helical" evidence="7">
    <location>
        <begin position="42"/>
        <end position="59"/>
    </location>
</feature>
<evidence type="ECO:0008006" key="12">
    <source>
        <dbReference type="Google" id="ProtNLM"/>
    </source>
</evidence>
<evidence type="ECO:0000256" key="5">
    <source>
        <dbReference type="ARBA" id="ARBA00022989"/>
    </source>
</evidence>
<keyword evidence="3" id="KW-1003">Cell membrane</keyword>
<comment type="similarity">
    <text evidence="2">Belongs to the UPF0702 family.</text>
</comment>
<evidence type="ECO:0000313" key="10">
    <source>
        <dbReference type="EMBL" id="SDW45097.1"/>
    </source>
</evidence>
<dbReference type="Pfam" id="PF04239">
    <property type="entry name" value="DUF421"/>
    <property type="match status" value="1"/>
</dbReference>
<dbReference type="PANTHER" id="PTHR34582">
    <property type="entry name" value="UPF0702 TRANSMEMBRANE PROTEIN YCAP"/>
    <property type="match status" value="1"/>
</dbReference>
<evidence type="ECO:0000256" key="7">
    <source>
        <dbReference type="SAM" id="Phobius"/>
    </source>
</evidence>
<dbReference type="InterPro" id="IPR023090">
    <property type="entry name" value="UPF0702_alpha/beta_dom_sf"/>
</dbReference>
<keyword evidence="6 7" id="KW-0472">Membrane</keyword>
<evidence type="ECO:0000256" key="2">
    <source>
        <dbReference type="ARBA" id="ARBA00006448"/>
    </source>
</evidence>
<feature type="transmembrane region" description="Helical" evidence="7">
    <location>
        <begin position="65"/>
        <end position="87"/>
    </location>
</feature>
<dbReference type="PANTHER" id="PTHR34582:SF6">
    <property type="entry name" value="UPF0702 TRANSMEMBRANE PROTEIN YCAP"/>
    <property type="match status" value="1"/>
</dbReference>
<dbReference type="GO" id="GO:0005886">
    <property type="term" value="C:plasma membrane"/>
    <property type="evidence" value="ECO:0007669"/>
    <property type="project" value="UniProtKB-SubCell"/>
</dbReference>
<proteinExistence type="inferred from homology"/>
<keyword evidence="4 7" id="KW-0812">Transmembrane</keyword>
<feature type="transmembrane region" description="Helical" evidence="7">
    <location>
        <begin position="12"/>
        <end position="30"/>
    </location>
</feature>
<evidence type="ECO:0000256" key="3">
    <source>
        <dbReference type="ARBA" id="ARBA00022475"/>
    </source>
</evidence>
<evidence type="ECO:0000259" key="8">
    <source>
        <dbReference type="Pfam" id="PF04239"/>
    </source>
</evidence>
<gene>
    <name evidence="10" type="ORF">SAMN05444276_1011008</name>
</gene>
<comment type="subcellular location">
    <subcellularLocation>
        <location evidence="1">Cell membrane</location>
        <topology evidence="1">Multi-pass membrane protein</topology>
    </subcellularLocation>
</comment>
<dbReference type="InterPro" id="IPR048454">
    <property type="entry name" value="YetF_N"/>
</dbReference>
<organism evidence="10 11">
    <name type="scientific">Paracoccus sanguinis</name>
    <dbReference type="NCBI Taxonomy" id="1545044"/>
    <lineage>
        <taxon>Bacteria</taxon>
        <taxon>Pseudomonadati</taxon>
        <taxon>Pseudomonadota</taxon>
        <taxon>Alphaproteobacteria</taxon>
        <taxon>Rhodobacterales</taxon>
        <taxon>Paracoccaceae</taxon>
        <taxon>Paracoccus</taxon>
    </lineage>
</organism>
<evidence type="ECO:0000256" key="1">
    <source>
        <dbReference type="ARBA" id="ARBA00004651"/>
    </source>
</evidence>
<keyword evidence="5 7" id="KW-1133">Transmembrane helix</keyword>
<dbReference type="EMBL" id="FNNA01000001">
    <property type="protein sequence ID" value="SDW45097.1"/>
    <property type="molecule type" value="Genomic_DNA"/>
</dbReference>
<dbReference type="InterPro" id="IPR007353">
    <property type="entry name" value="DUF421"/>
</dbReference>
<accession>A0A1H2TMT6</accession>
<dbReference type="AlphaFoldDB" id="A0A1H2TMT6"/>
<feature type="domain" description="YetF C-terminal" evidence="8">
    <location>
        <begin position="88"/>
        <end position="163"/>
    </location>
</feature>
<feature type="domain" description="YetF-like N-terminal transmembrane" evidence="9">
    <location>
        <begin position="18"/>
        <end position="83"/>
    </location>
</feature>
<sequence length="190" mass="20030">MMLFDGWDELGRVLVMGVLGYAGLIVILRITGKRTLAKMNAFDLVVTVSLGSVLAAAVLDENVSLAEAIAAFVVLCGLQFVIAWAAVRSERVRALVASEPALLAWEGRVLPDALKRERVAVEELRSVLRAAGRTSLEGVRAVVLETDGSFSVVGADEGEGAPLAGTGDRFLALEGVVAPKGLGPAHLRQR</sequence>
<dbReference type="Proteomes" id="UP000182944">
    <property type="component" value="Unassembled WGS sequence"/>
</dbReference>
<protein>
    <recommendedName>
        <fullName evidence="12">DUF421 domain-containing protein</fullName>
    </recommendedName>
</protein>
<evidence type="ECO:0000256" key="6">
    <source>
        <dbReference type="ARBA" id="ARBA00023136"/>
    </source>
</evidence>
<dbReference type="STRING" id="1545044.SAMN05444276_1011008"/>